<comment type="catalytic activity">
    <reaction evidence="6 8">
        <text>hydrogencarbonate + H(+) = CO2 + H2O</text>
        <dbReference type="Rhea" id="RHEA:10748"/>
        <dbReference type="ChEBI" id="CHEBI:15377"/>
        <dbReference type="ChEBI" id="CHEBI:15378"/>
        <dbReference type="ChEBI" id="CHEBI:16526"/>
        <dbReference type="ChEBI" id="CHEBI:17544"/>
        <dbReference type="EC" id="4.2.1.1"/>
    </reaction>
</comment>
<organism evidence="9 10">
    <name type="scientific">Kazachstania africana (strain ATCC 22294 / BCRC 22015 / CBS 2517 / CECT 1963 / NBRC 1671 / NRRL Y-8276)</name>
    <name type="common">Yeast</name>
    <name type="synonym">Kluyveromyces africanus</name>
    <dbReference type="NCBI Taxonomy" id="1071382"/>
    <lineage>
        <taxon>Eukaryota</taxon>
        <taxon>Fungi</taxon>
        <taxon>Dikarya</taxon>
        <taxon>Ascomycota</taxon>
        <taxon>Saccharomycotina</taxon>
        <taxon>Saccharomycetes</taxon>
        <taxon>Saccharomycetales</taxon>
        <taxon>Saccharomycetaceae</taxon>
        <taxon>Kazachstania</taxon>
    </lineage>
</organism>
<keyword evidence="5 8" id="KW-0456">Lyase</keyword>
<dbReference type="EC" id="4.2.1.1" evidence="2 8"/>
<dbReference type="STRING" id="1071382.H2B0R0"/>
<dbReference type="FunCoup" id="H2B0R0">
    <property type="interactions" value="130"/>
</dbReference>
<dbReference type="GeneID" id="13883860"/>
<evidence type="ECO:0000256" key="7">
    <source>
        <dbReference type="PIRSR" id="PIRSR601765-1"/>
    </source>
</evidence>
<gene>
    <name evidence="9" type="primary">KAFR0J01430</name>
    <name evidence="9" type="ORF">KAFR_0J01430</name>
</gene>
<dbReference type="RefSeq" id="XP_003959345.1">
    <property type="nucleotide sequence ID" value="XM_003959296.1"/>
</dbReference>
<dbReference type="GO" id="GO:0004089">
    <property type="term" value="F:carbonate dehydratase activity"/>
    <property type="evidence" value="ECO:0007669"/>
    <property type="project" value="UniProtKB-UniRule"/>
</dbReference>
<dbReference type="InterPro" id="IPR001765">
    <property type="entry name" value="Carbonic_anhydrase"/>
</dbReference>
<evidence type="ECO:0000256" key="4">
    <source>
        <dbReference type="ARBA" id="ARBA00022833"/>
    </source>
</evidence>
<dbReference type="Pfam" id="PF00484">
    <property type="entry name" value="Pro_CA"/>
    <property type="match status" value="1"/>
</dbReference>
<keyword evidence="3 7" id="KW-0479">Metal-binding</keyword>
<dbReference type="GO" id="GO:0008270">
    <property type="term" value="F:zinc ion binding"/>
    <property type="evidence" value="ECO:0007669"/>
    <property type="project" value="UniProtKB-UniRule"/>
</dbReference>
<dbReference type="EMBL" id="HE650830">
    <property type="protein sequence ID" value="CCF60210.1"/>
    <property type="molecule type" value="Genomic_DNA"/>
</dbReference>
<comment type="similarity">
    <text evidence="1 8">Belongs to the beta-class carbonic anhydrase family.</text>
</comment>
<dbReference type="OrthoDB" id="10248475at2759"/>
<sequence length="199" mass="22608">MLYSTIYFLSNNPIIHTSIIHMGQQFQLLPESPPYIAIPPHEPHVMYIGCCDARYNESCLDLSRGETFKLNTIANSINVNDPAAMSSLEYAVLYLNVKKITIVGHNDCGGIKACLYNDYNNLPKNLKCHLKELNTLCQDYNKMKFSTIDPIKLISIQNIKLQIDKLNSIDFIQSAIEKQKLVLSGMIYNLDTNILEHII</sequence>
<evidence type="ECO:0000313" key="10">
    <source>
        <dbReference type="Proteomes" id="UP000005220"/>
    </source>
</evidence>
<name>H2B0R0_KAZAF</name>
<dbReference type="SUPFAM" id="SSF53056">
    <property type="entry name" value="beta-carbonic anhydrase, cab"/>
    <property type="match status" value="1"/>
</dbReference>
<dbReference type="GO" id="GO:0005737">
    <property type="term" value="C:cytoplasm"/>
    <property type="evidence" value="ECO:0007669"/>
    <property type="project" value="TreeGrafter"/>
</dbReference>
<feature type="binding site" evidence="7">
    <location>
        <position position="105"/>
    </location>
    <ligand>
        <name>Zn(2+)</name>
        <dbReference type="ChEBI" id="CHEBI:29105"/>
    </ligand>
</feature>
<proteinExistence type="inferred from homology"/>
<dbReference type="SMART" id="SM00947">
    <property type="entry name" value="Pro_CA"/>
    <property type="match status" value="1"/>
</dbReference>
<dbReference type="GO" id="GO:0071244">
    <property type="term" value="P:cellular response to carbon dioxide"/>
    <property type="evidence" value="ECO:0007669"/>
    <property type="project" value="TreeGrafter"/>
</dbReference>
<reference evidence="9 10" key="1">
    <citation type="journal article" date="2011" name="Proc. Natl. Acad. Sci. U.S.A.">
        <title>Evolutionary erosion of yeast sex chromosomes by mating-type switching accidents.</title>
        <authorList>
            <person name="Gordon J.L."/>
            <person name="Armisen D."/>
            <person name="Proux-Wera E."/>
            <person name="Oheigeartaigh S.S."/>
            <person name="Byrne K.P."/>
            <person name="Wolfe K.H."/>
        </authorList>
    </citation>
    <scope>NUCLEOTIDE SEQUENCE [LARGE SCALE GENOMIC DNA]</scope>
    <source>
        <strain evidence="10">ATCC 22294 / BCRC 22015 / CBS 2517 / CECT 1963 / NBRC 1671 / NRRL Y-8276</strain>
    </source>
</reference>
<accession>H2B0R0</accession>
<dbReference type="Proteomes" id="UP000005220">
    <property type="component" value="Chromosome 10"/>
</dbReference>
<dbReference type="InParanoid" id="H2B0R0"/>
<dbReference type="AlphaFoldDB" id="H2B0R0"/>
<dbReference type="InterPro" id="IPR036874">
    <property type="entry name" value="Carbonic_anhydrase_sf"/>
</dbReference>
<comment type="function">
    <text evidence="8">Reversible hydration of carbon dioxide.</text>
</comment>
<keyword evidence="4 7" id="KW-0862">Zinc</keyword>
<dbReference type="KEGG" id="kaf:KAFR_0J01430"/>
<evidence type="ECO:0000256" key="1">
    <source>
        <dbReference type="ARBA" id="ARBA00006217"/>
    </source>
</evidence>
<evidence type="ECO:0000256" key="5">
    <source>
        <dbReference type="ARBA" id="ARBA00023239"/>
    </source>
</evidence>
<feature type="binding site" evidence="7">
    <location>
        <position position="50"/>
    </location>
    <ligand>
        <name>Zn(2+)</name>
        <dbReference type="ChEBI" id="CHEBI:29105"/>
    </ligand>
</feature>
<evidence type="ECO:0000256" key="8">
    <source>
        <dbReference type="RuleBase" id="RU003956"/>
    </source>
</evidence>
<dbReference type="HOGENOM" id="CLU_1372396_0_0_1"/>
<protein>
    <recommendedName>
        <fullName evidence="2 8">Carbonic anhydrase</fullName>
        <ecNumber evidence="2 8">4.2.1.1</ecNumber>
    </recommendedName>
    <alternativeName>
        <fullName evidence="8">Carbonate dehydratase</fullName>
    </alternativeName>
</protein>
<dbReference type="Gene3D" id="3.40.1050.10">
    <property type="entry name" value="Carbonic anhydrase"/>
    <property type="match status" value="1"/>
</dbReference>
<evidence type="ECO:0000256" key="2">
    <source>
        <dbReference type="ARBA" id="ARBA00012925"/>
    </source>
</evidence>
<dbReference type="eggNOG" id="KOG1578">
    <property type="taxonomic scope" value="Eukaryota"/>
</dbReference>
<keyword evidence="10" id="KW-1185">Reference proteome</keyword>
<comment type="cofactor">
    <cofactor evidence="7">
        <name>Zn(2+)</name>
        <dbReference type="ChEBI" id="CHEBI:29105"/>
    </cofactor>
    <text evidence="7">Binds 1 zinc ion per subunit.</text>
</comment>
<feature type="binding site" evidence="7">
    <location>
        <position position="52"/>
    </location>
    <ligand>
        <name>Zn(2+)</name>
        <dbReference type="ChEBI" id="CHEBI:29105"/>
    </ligand>
</feature>
<dbReference type="PANTHER" id="PTHR11002:SF76">
    <property type="entry name" value="CARBONIC ANHYDRASE"/>
    <property type="match status" value="1"/>
</dbReference>
<evidence type="ECO:0000256" key="3">
    <source>
        <dbReference type="ARBA" id="ARBA00022723"/>
    </source>
</evidence>
<evidence type="ECO:0000256" key="6">
    <source>
        <dbReference type="ARBA" id="ARBA00048348"/>
    </source>
</evidence>
<feature type="binding site" evidence="7">
    <location>
        <position position="108"/>
    </location>
    <ligand>
        <name>Zn(2+)</name>
        <dbReference type="ChEBI" id="CHEBI:29105"/>
    </ligand>
</feature>
<dbReference type="GO" id="GO:0034599">
    <property type="term" value="P:cellular response to oxidative stress"/>
    <property type="evidence" value="ECO:0007669"/>
    <property type="project" value="TreeGrafter"/>
</dbReference>
<dbReference type="PANTHER" id="PTHR11002">
    <property type="entry name" value="CARBONIC ANHYDRASE"/>
    <property type="match status" value="1"/>
</dbReference>
<evidence type="ECO:0000313" key="9">
    <source>
        <dbReference type="EMBL" id="CCF60210.1"/>
    </source>
</evidence>